<dbReference type="PANTHER" id="PTHR43217">
    <property type="entry name" value="SUCCINATE SEMIALDEHYDE DEHYDROGENASE [NAD(P)+] SAD"/>
    <property type="match status" value="1"/>
</dbReference>
<protein>
    <submittedName>
        <fullName evidence="5">Succinate-semialdehyde dehydrogenase / glutarate-semialdehyde dehydrogenase</fullName>
    </submittedName>
</protein>
<dbReference type="CDD" id="cd07100">
    <property type="entry name" value="ALDH_SSADH1_GabD1"/>
    <property type="match status" value="1"/>
</dbReference>
<dbReference type="PANTHER" id="PTHR43217:SF2">
    <property type="entry name" value="SUCCINATE-SEMIALDEHYDE DEHYDROGENASE [NADP(+)]"/>
    <property type="match status" value="1"/>
</dbReference>
<feature type="domain" description="Aldehyde dehydrogenase" evidence="4">
    <location>
        <begin position="3"/>
        <end position="452"/>
    </location>
</feature>
<keyword evidence="2" id="KW-0521">NADP</keyword>
<dbReference type="Gene3D" id="3.40.605.10">
    <property type="entry name" value="Aldehyde Dehydrogenase, Chain A, domain 1"/>
    <property type="match status" value="1"/>
</dbReference>
<dbReference type="AlphaFoldDB" id="A0A0U2WXU1"/>
<organism evidence="5">
    <name type="scientific">Pseudoalteromonas translucida KMM 520</name>
    <dbReference type="NCBI Taxonomy" id="1315283"/>
    <lineage>
        <taxon>Bacteria</taxon>
        <taxon>Pseudomonadati</taxon>
        <taxon>Pseudomonadota</taxon>
        <taxon>Gammaproteobacteria</taxon>
        <taxon>Alteromonadales</taxon>
        <taxon>Pseudoalteromonadaceae</taxon>
        <taxon>Pseudoalteromonas</taxon>
    </lineage>
</organism>
<dbReference type="InterPro" id="IPR044148">
    <property type="entry name" value="ALDH_GabD1-like"/>
</dbReference>
<dbReference type="InterPro" id="IPR016161">
    <property type="entry name" value="Ald_DH/histidinol_DH"/>
</dbReference>
<dbReference type="PATRIC" id="fig|1315283.4.peg.1705"/>
<dbReference type="InterPro" id="IPR016163">
    <property type="entry name" value="Ald_DH_C"/>
</dbReference>
<dbReference type="Gene3D" id="3.40.309.10">
    <property type="entry name" value="Aldehyde Dehydrogenase, Chain A, domain 2"/>
    <property type="match status" value="1"/>
</dbReference>
<evidence type="ECO:0000259" key="4">
    <source>
        <dbReference type="Pfam" id="PF00171"/>
    </source>
</evidence>
<evidence type="ECO:0000256" key="3">
    <source>
        <dbReference type="ARBA" id="ARBA00023002"/>
    </source>
</evidence>
<dbReference type="Proteomes" id="UP000065261">
    <property type="component" value="Chromosome I"/>
</dbReference>
<dbReference type="GO" id="GO:0004030">
    <property type="term" value="F:aldehyde dehydrogenase [NAD(P)+] activity"/>
    <property type="evidence" value="ECO:0007669"/>
    <property type="project" value="InterPro"/>
</dbReference>
<dbReference type="Pfam" id="PF00171">
    <property type="entry name" value="Aldedh"/>
    <property type="match status" value="1"/>
</dbReference>
<dbReference type="FunFam" id="3.40.309.10:FF:000009">
    <property type="entry name" value="Aldehyde dehydrogenase A"/>
    <property type="match status" value="1"/>
</dbReference>
<dbReference type="KEGG" id="ptn:PTRA_a1977"/>
<dbReference type="GO" id="GO:0004777">
    <property type="term" value="F:succinate-semialdehyde dehydrogenase (NAD+) activity"/>
    <property type="evidence" value="ECO:0007669"/>
    <property type="project" value="TreeGrafter"/>
</dbReference>
<name>A0A0U2WXU1_9GAMM</name>
<evidence type="ECO:0000256" key="1">
    <source>
        <dbReference type="ARBA" id="ARBA00009986"/>
    </source>
</evidence>
<dbReference type="FunFam" id="3.40.605.10:FF:000012">
    <property type="entry name" value="NAD-dependent succinate-semialdehyde dehydrogenase"/>
    <property type="match status" value="1"/>
</dbReference>
<evidence type="ECO:0000256" key="2">
    <source>
        <dbReference type="ARBA" id="ARBA00022857"/>
    </source>
</evidence>
<dbReference type="OrthoDB" id="9812625at2"/>
<evidence type="ECO:0000313" key="6">
    <source>
        <dbReference type="Proteomes" id="UP000065261"/>
    </source>
</evidence>
<proteinExistence type="inferred from homology"/>
<dbReference type="RefSeq" id="WP_058373440.1">
    <property type="nucleotide sequence ID" value="NZ_CP011034.1"/>
</dbReference>
<gene>
    <name evidence="5" type="primary">gabD</name>
    <name evidence="5" type="ORF">PTRA_a1977</name>
</gene>
<dbReference type="SUPFAM" id="SSF53720">
    <property type="entry name" value="ALDH-like"/>
    <property type="match status" value="1"/>
</dbReference>
<dbReference type="InterPro" id="IPR016162">
    <property type="entry name" value="Ald_DH_N"/>
</dbReference>
<reference evidence="5 6" key="1">
    <citation type="submission" date="2015-03" db="EMBL/GenBank/DDBJ databases">
        <authorList>
            <person name="Murphy D."/>
        </authorList>
    </citation>
    <scope>NUCLEOTIDE SEQUENCE [LARGE SCALE GENOMIC DNA]</scope>
    <source>
        <strain evidence="5 6">KMM 520</strain>
    </source>
</reference>
<dbReference type="EMBL" id="CP011034">
    <property type="protein sequence ID" value="ALS33112.1"/>
    <property type="molecule type" value="Genomic_DNA"/>
</dbReference>
<dbReference type="InterPro" id="IPR016160">
    <property type="entry name" value="Ald_DH_CS_CYS"/>
</dbReference>
<evidence type="ECO:0000313" key="5">
    <source>
        <dbReference type="EMBL" id="ALS33112.1"/>
    </source>
</evidence>
<dbReference type="PROSITE" id="PS00070">
    <property type="entry name" value="ALDEHYDE_DEHYDR_CYS"/>
    <property type="match status" value="1"/>
</dbReference>
<accession>A0A0U2WXU1</accession>
<dbReference type="InterPro" id="IPR015590">
    <property type="entry name" value="Aldehyde_DH_dom"/>
</dbReference>
<dbReference type="InterPro" id="IPR047110">
    <property type="entry name" value="GABD/Sad-like"/>
</dbReference>
<keyword evidence="3" id="KW-0560">Oxidoreductase</keyword>
<sequence>MSEYKVTNPATGEVEASYPTANEQDIQQAITKADDAYQDWRDVSLSERSALLHKIADIYIERQDELANMIAIEMGKPVAQGKGELALVAEIYRYYADNAEQLLASNQINVDEGSAFVEKLPVGALFGIMPWNYPHYQVARFAAPNFMAGNTIILKHAPQCPKTAEVIVEILKDAGLPDGVYNNVFATNDQAATIIEDSRIQGISLTGSERAGQAVAKIAGGALKKVVLELGGSDAFIVAADADIEQAVADAITGRFGNTGQACNAAKRLIVVEAVYDKFVQGFADAVRAMTLSDPLDQTTFIGPMSSKSAAVNLQKQLDEAIKAGATVLIEGGIVKDKPGAWFAPAVLTNVDNTMAVYSEELFGPVAVIYKARDVADAIKIANDVPFGLGASIQTKDSELAAEIADQLEVGMVTINAPSGTEANTPFGGVKRSGFGRELGTLGITEFLNYKLIRNKTSA</sequence>
<comment type="similarity">
    <text evidence="1">Belongs to the aldehyde dehydrogenase family.</text>
</comment>